<comment type="caution">
    <text evidence="1">The sequence shown here is derived from an EMBL/GenBank/DDBJ whole genome shotgun (WGS) entry which is preliminary data.</text>
</comment>
<proteinExistence type="predicted"/>
<accession>A0AAV5W848</accession>
<dbReference type="EMBL" id="BTSY01000005">
    <property type="protein sequence ID" value="GMT28396.1"/>
    <property type="molecule type" value="Genomic_DNA"/>
</dbReference>
<evidence type="ECO:0000313" key="1">
    <source>
        <dbReference type="EMBL" id="GMT28396.1"/>
    </source>
</evidence>
<reference evidence="1" key="1">
    <citation type="submission" date="2023-10" db="EMBL/GenBank/DDBJ databases">
        <title>Genome assembly of Pristionchus species.</title>
        <authorList>
            <person name="Yoshida K."/>
            <person name="Sommer R.J."/>
        </authorList>
    </citation>
    <scope>NUCLEOTIDE SEQUENCE</scope>
    <source>
        <strain evidence="1">RS5133</strain>
    </source>
</reference>
<protein>
    <submittedName>
        <fullName evidence="1">Uncharacterized protein</fullName>
    </submittedName>
</protein>
<sequence length="343" mass="36153">KVARRCQGQVTALGASFPAARQCILAHQGRIHQAVTCSRSSFGNVCANSAGQMVPRRYPETLQLAAFREINSILTRSGILSQATSLLQAGRRVVGCMMKCAQQNSCVKRLGCGLALPADNVVVANVKSCALQAGFTTPVLWIFGLGLVSISVVSGQMVPQCMCSTFDPCYANVVNVVAQCADKCQNHFSSLGASYPAARQCIMAKMPVLRGTLICARSRFGNVCSNTPGSQVPKRYSETIQLAAFREITGMMSRSGISTEATALVQVARKAVGCIVKCVQANGCSGKTCGLALPSDNQIIANFKSCAINSGFLTTAGFREICGCLANSGIKQLSPICSKITIS</sequence>
<dbReference type="PANTHER" id="PTHR34401">
    <property type="entry name" value="PROTEIN CBG12388-RELATED"/>
    <property type="match status" value="1"/>
</dbReference>
<feature type="non-terminal residue" evidence="1">
    <location>
        <position position="1"/>
    </location>
</feature>
<keyword evidence="2" id="KW-1185">Reference proteome</keyword>
<dbReference type="Proteomes" id="UP001432322">
    <property type="component" value="Unassembled WGS sequence"/>
</dbReference>
<organism evidence="1 2">
    <name type="scientific">Pristionchus fissidentatus</name>
    <dbReference type="NCBI Taxonomy" id="1538716"/>
    <lineage>
        <taxon>Eukaryota</taxon>
        <taxon>Metazoa</taxon>
        <taxon>Ecdysozoa</taxon>
        <taxon>Nematoda</taxon>
        <taxon>Chromadorea</taxon>
        <taxon>Rhabditida</taxon>
        <taxon>Rhabditina</taxon>
        <taxon>Diplogasteromorpha</taxon>
        <taxon>Diplogasteroidea</taxon>
        <taxon>Neodiplogasteridae</taxon>
        <taxon>Pristionchus</taxon>
    </lineage>
</organism>
<evidence type="ECO:0000313" key="2">
    <source>
        <dbReference type="Proteomes" id="UP001432322"/>
    </source>
</evidence>
<dbReference type="PANTHER" id="PTHR34401:SF3">
    <property type="entry name" value="DB DOMAIN-CONTAINING PROTEIN"/>
    <property type="match status" value="1"/>
</dbReference>
<dbReference type="AlphaFoldDB" id="A0AAV5W848"/>
<name>A0AAV5W848_9BILA</name>
<gene>
    <name evidence="1" type="ORF">PFISCL1PPCAC_19693</name>
</gene>